<dbReference type="Pfam" id="PF01488">
    <property type="entry name" value="Shikimate_DH"/>
    <property type="match status" value="1"/>
</dbReference>
<keyword evidence="2" id="KW-0378">Hydrolase</keyword>
<sequence>MKRITVIHLDNSEYDETVQFLGQKVEIRHRGCNGDPEKARALIAESDGRVDAIGLEGLPVQLQLGSVVRSHEVGKTLPAAASKTPVVDGSGIRAGLERWAVILADRAQPGIFAEKRVLMTPGLNHSGLAQALSRHTTAIRYADPIIYFGLPAIPLVGAHSTLDQAAAPTLEQLKDAPFRRLLPQPGEAGRTRSAEPFRSADVIAGDIGAIRRYAPRRLDHKTVVVEWAEQADLDDLRQRGVSIVVTLMPSLNPEDDLGRWSAATIEAVLAALRRNQNQPLNEDTYLDLMADIHWSPAIRYLQPEEAGINRFAFVIHPLNVGFIHKHPLFRWTRYLPDELVEEVAAYLPPMYLSRITGGVSEATGQRIEGHLITLGATPRMMMKHDAAFTYRRLNQAARLAERKGARIMGLGAFTSVVGDAGITVAHEADIAITSGNSLTVAMTLEAAKEAVKRMGATDLTRGKVMIVGATGSIASVCSRLVAQAIKDVVLVSIEPEKLLELKRLIQAETPGARVTIATKAGDLIADCDLVITATSAFGQRVIDITKCKPGAVICDVARPPDINPAEAALRPDVLVIESGEVIIPGDVDFGYDIGLPPKTSYACLAETACLAMEGRFEDYTLGRNISMERVKEIYKMAQKHGFKLAPLRSFGKYVTEEDFAAKRALAEKYRNDPVLFAAVQAEAQRKLQKIPVMAKGVRQSNGFDKRWLTVGAAGAALGTLTWTLTGRGRK</sequence>
<dbReference type="Gene3D" id="3.40.50.720">
    <property type="entry name" value="NAD(P)-binding Rossmann-like Domain"/>
    <property type="match status" value="1"/>
</dbReference>
<accession>A0A7C1FFS4</accession>
<protein>
    <submittedName>
        <fullName evidence="2">Serine carboxypeptidase</fullName>
    </submittedName>
</protein>
<dbReference type="AlphaFoldDB" id="A0A7C1FFS4"/>
<dbReference type="InterPro" id="IPR036291">
    <property type="entry name" value="NAD(P)-bd_dom_sf"/>
</dbReference>
<reference evidence="2" key="1">
    <citation type="journal article" date="2020" name="mSystems">
        <title>Genome- and Community-Level Interaction Insights into Carbon Utilization and Element Cycling Functions of Hydrothermarchaeota in Hydrothermal Sediment.</title>
        <authorList>
            <person name="Zhou Z."/>
            <person name="Liu Y."/>
            <person name="Xu W."/>
            <person name="Pan J."/>
            <person name="Luo Z.H."/>
            <person name="Li M."/>
        </authorList>
    </citation>
    <scope>NUCLEOTIDE SEQUENCE [LARGE SCALE GENOMIC DNA]</scope>
    <source>
        <strain evidence="2">SpSt-289</strain>
    </source>
</reference>
<gene>
    <name evidence="2" type="ORF">ENQ20_03675</name>
</gene>
<evidence type="ECO:0000259" key="1">
    <source>
        <dbReference type="Pfam" id="PF01488"/>
    </source>
</evidence>
<dbReference type="GO" id="GO:0004180">
    <property type="term" value="F:carboxypeptidase activity"/>
    <property type="evidence" value="ECO:0007669"/>
    <property type="project" value="UniProtKB-KW"/>
</dbReference>
<name>A0A7C1FFS4_9CHLR</name>
<feature type="domain" description="Quinate/shikimate 5-dehydrogenase/glutamyl-tRNA reductase" evidence="1">
    <location>
        <begin position="457"/>
        <end position="569"/>
    </location>
</feature>
<comment type="caution">
    <text evidence="2">The sequence shown here is derived from an EMBL/GenBank/DDBJ whole genome shotgun (WGS) entry which is preliminary data.</text>
</comment>
<dbReference type="SUPFAM" id="SSF51735">
    <property type="entry name" value="NAD(P)-binding Rossmann-fold domains"/>
    <property type="match status" value="1"/>
</dbReference>
<keyword evidence="2" id="KW-0645">Protease</keyword>
<evidence type="ECO:0000313" key="2">
    <source>
        <dbReference type="EMBL" id="HDX30576.1"/>
    </source>
</evidence>
<proteinExistence type="predicted"/>
<organism evidence="2">
    <name type="scientific">Caldilinea aerophila</name>
    <dbReference type="NCBI Taxonomy" id="133453"/>
    <lineage>
        <taxon>Bacteria</taxon>
        <taxon>Bacillati</taxon>
        <taxon>Chloroflexota</taxon>
        <taxon>Caldilineae</taxon>
        <taxon>Caldilineales</taxon>
        <taxon>Caldilineaceae</taxon>
        <taxon>Caldilinea</taxon>
    </lineage>
</organism>
<dbReference type="InterPro" id="IPR006151">
    <property type="entry name" value="Shikm_DH/Glu-tRNA_Rdtase"/>
</dbReference>
<dbReference type="EMBL" id="DSMG01000042">
    <property type="protein sequence ID" value="HDX30576.1"/>
    <property type="molecule type" value="Genomic_DNA"/>
</dbReference>
<keyword evidence="2" id="KW-0121">Carboxypeptidase</keyword>